<protein>
    <submittedName>
        <fullName evidence="1">Uncharacterized protein</fullName>
    </submittedName>
</protein>
<comment type="caution">
    <text evidence="1">The sequence shown here is derived from an EMBL/GenBank/DDBJ whole genome shotgun (WGS) entry which is preliminary data.</text>
</comment>
<dbReference type="Gene3D" id="3.40.1500.20">
    <property type="match status" value="1"/>
</dbReference>
<evidence type="ECO:0000313" key="2">
    <source>
        <dbReference type="Proteomes" id="UP000537130"/>
    </source>
</evidence>
<reference evidence="1 2" key="1">
    <citation type="submission" date="2020-08" db="EMBL/GenBank/DDBJ databases">
        <title>Genomic Encyclopedia of Type Strains, Phase III (KMG-III): the genomes of soil and plant-associated and newly described type strains.</title>
        <authorList>
            <person name="Whitman W."/>
        </authorList>
    </citation>
    <scope>NUCLEOTIDE SEQUENCE [LARGE SCALE GENOMIC DNA]</scope>
    <source>
        <strain evidence="1 2">CECT 8654</strain>
    </source>
</reference>
<dbReference type="AlphaFoldDB" id="A0A7W4W6T9"/>
<dbReference type="Proteomes" id="UP000537130">
    <property type="component" value="Unassembled WGS sequence"/>
</dbReference>
<dbReference type="RefSeq" id="WP_183410732.1">
    <property type="nucleotide sequence ID" value="NZ_JACHWY010000002.1"/>
</dbReference>
<keyword evidence="2" id="KW-1185">Reference proteome</keyword>
<gene>
    <name evidence="1" type="ORF">FHR99_002250</name>
</gene>
<organism evidence="1 2">
    <name type="scientific">Litorivivens lipolytica</name>
    <dbReference type="NCBI Taxonomy" id="1524264"/>
    <lineage>
        <taxon>Bacteria</taxon>
        <taxon>Pseudomonadati</taxon>
        <taxon>Pseudomonadota</taxon>
        <taxon>Gammaproteobacteria</taxon>
        <taxon>Litorivivens</taxon>
    </lineage>
</organism>
<accession>A0A7W4W6T9</accession>
<dbReference type="EMBL" id="JACHWY010000002">
    <property type="protein sequence ID" value="MBB3047984.1"/>
    <property type="molecule type" value="Genomic_DNA"/>
</dbReference>
<evidence type="ECO:0000313" key="1">
    <source>
        <dbReference type="EMBL" id="MBB3047984.1"/>
    </source>
</evidence>
<proteinExistence type="predicted"/>
<name>A0A7W4W6T9_9GAMM</name>
<sequence>MTSLPKALHDHVLNRIVDTFGMTEVTNENGGPFLPLESKLPMHEGSVGGMRKFTGGPLFQVLTSSIVVPAMQLDSHMIFAFMPSDSAVPHYTVDSVQAGGHHAFHLDLIPRVDIGSRLNYLNEVYQPLTEACEEARKIEGLEAAHLSPRQYAIMSPWMLANRATAEAFEQIMKPVDTYLDHWFGLVEKGISAEALEDVTPAELAARDKRNKFAIFNAEVDPVWQRIGPLVGQEDADKQIAYLREVSA</sequence>